<sequence>MKMMLSLAQTLLGALLLAGDSSAAPPNHWRRAAQSSTPLPPSKDPWYTAPANFESAAPGAVLRVRAAPGNLSTSVANASAAYHILYRTTNSRYLPDWAVTTLFVPQNPASSSKTPSNSSTTDGATALLSYQIPYDSAAVDASPSFALYAEGASGLADISASLGNGWYVSVPDYEGPLASFTAGVQSGHATIDAVRAVLSSGFGLADSSKVNYAMWGYSGGALASEWAAELQVQYAPELNFAGAALGGLTPNTTTVMKACSGQLCAGLTPPGIIGLASQFPEVLEYVTSQLKTEGPMNATTFLKVQSLGLAQSAMLFAFQNIGDYFIGGDAIFDSPPVRKIMNSDGRMGYHGVPQMPLFVYKAVADEVSPVADTDDLVNKFCKVGATIQYERNTIGGHSAGAINGEASAFQFLAQVLGGTYSPPEQGCSTKDVAYNVTSSSMKRRSGLSYVSNMY</sequence>
<feature type="chain" id="PRO_5045016390" evidence="2">
    <location>
        <begin position="24"/>
        <end position="454"/>
    </location>
</feature>
<reference evidence="3 4" key="1">
    <citation type="journal article" date="2024" name="IMA Fungus">
        <title>Apiospora arundinis, a panoply of carbohydrate-active enzymes and secondary metabolites.</title>
        <authorList>
            <person name="Sorensen T."/>
            <person name="Petersen C."/>
            <person name="Muurmann A.T."/>
            <person name="Christiansen J.V."/>
            <person name="Brundto M.L."/>
            <person name="Overgaard C.K."/>
            <person name="Boysen A.T."/>
            <person name="Wollenberg R.D."/>
            <person name="Larsen T.O."/>
            <person name="Sorensen J.L."/>
            <person name="Nielsen K.L."/>
            <person name="Sondergaard T.E."/>
        </authorList>
    </citation>
    <scope>NUCLEOTIDE SEQUENCE [LARGE SCALE GENOMIC DNA]</scope>
    <source>
        <strain evidence="3 4">AAU 773</strain>
    </source>
</reference>
<dbReference type="SUPFAM" id="SSF53474">
    <property type="entry name" value="alpha/beta-Hydrolases"/>
    <property type="match status" value="1"/>
</dbReference>
<comment type="similarity">
    <text evidence="2">Belongs to the AB hydrolase superfamily. Lipase family.</text>
</comment>
<comment type="caution">
    <text evidence="3">The sequence shown here is derived from an EMBL/GenBank/DDBJ whole genome shotgun (WGS) entry which is preliminary data.</text>
</comment>
<feature type="signal peptide" evidence="2">
    <location>
        <begin position="1"/>
        <end position="23"/>
    </location>
</feature>
<dbReference type="EMBL" id="JAPCWZ010000002">
    <property type="protein sequence ID" value="KAK8877464.1"/>
    <property type="molecule type" value="Genomic_DNA"/>
</dbReference>
<dbReference type="InterPro" id="IPR005152">
    <property type="entry name" value="Lipase_secreted"/>
</dbReference>
<dbReference type="Gene3D" id="3.40.50.1820">
    <property type="entry name" value="alpha/beta hydrolase"/>
    <property type="match status" value="1"/>
</dbReference>
<keyword evidence="4" id="KW-1185">Reference proteome</keyword>
<keyword evidence="1" id="KW-0378">Hydrolase</keyword>
<dbReference type="Gene3D" id="1.10.260.130">
    <property type="match status" value="1"/>
</dbReference>
<protein>
    <submittedName>
        <fullName evidence="3">LIP-domain-containing protein</fullName>
    </submittedName>
</protein>
<dbReference type="Proteomes" id="UP001390339">
    <property type="component" value="Unassembled WGS sequence"/>
</dbReference>
<organism evidence="3 4">
    <name type="scientific">Apiospora arundinis</name>
    <dbReference type="NCBI Taxonomy" id="335852"/>
    <lineage>
        <taxon>Eukaryota</taxon>
        <taxon>Fungi</taxon>
        <taxon>Dikarya</taxon>
        <taxon>Ascomycota</taxon>
        <taxon>Pezizomycotina</taxon>
        <taxon>Sordariomycetes</taxon>
        <taxon>Xylariomycetidae</taxon>
        <taxon>Amphisphaeriales</taxon>
        <taxon>Apiosporaceae</taxon>
        <taxon>Apiospora</taxon>
    </lineage>
</organism>
<evidence type="ECO:0000313" key="4">
    <source>
        <dbReference type="Proteomes" id="UP001390339"/>
    </source>
</evidence>
<dbReference type="PANTHER" id="PTHR34853:SF5">
    <property type="entry name" value="LIP-DOMAIN-CONTAINING PROTEIN-RELATED"/>
    <property type="match status" value="1"/>
</dbReference>
<dbReference type="PIRSF" id="PIRSF029171">
    <property type="entry name" value="Esterase_LipA"/>
    <property type="match status" value="1"/>
</dbReference>
<accession>A0ABR2JI59</accession>
<evidence type="ECO:0000256" key="1">
    <source>
        <dbReference type="ARBA" id="ARBA00022801"/>
    </source>
</evidence>
<evidence type="ECO:0000313" key="3">
    <source>
        <dbReference type="EMBL" id="KAK8877464.1"/>
    </source>
</evidence>
<evidence type="ECO:0000256" key="2">
    <source>
        <dbReference type="PIRNR" id="PIRNR029171"/>
    </source>
</evidence>
<keyword evidence="2" id="KW-0732">Signal</keyword>
<proteinExistence type="inferred from homology"/>
<gene>
    <name evidence="3" type="ORF">PGQ11_002410</name>
</gene>
<dbReference type="PANTHER" id="PTHR34853">
    <property type="match status" value="1"/>
</dbReference>
<dbReference type="InterPro" id="IPR029058">
    <property type="entry name" value="AB_hydrolase_fold"/>
</dbReference>
<dbReference type="Pfam" id="PF03583">
    <property type="entry name" value="LIP"/>
    <property type="match status" value="1"/>
</dbReference>
<name>A0ABR2JI59_9PEZI</name>